<dbReference type="AlphaFoldDB" id="A0A0K9F4A2"/>
<gene>
    <name evidence="2" type="ORF">ACZ11_20305</name>
</gene>
<dbReference type="GO" id="GO:0004190">
    <property type="term" value="F:aspartic-type endopeptidase activity"/>
    <property type="evidence" value="ECO:0007669"/>
    <property type="project" value="InterPro"/>
</dbReference>
<dbReference type="GO" id="GO:0030436">
    <property type="term" value="P:asexual sporulation"/>
    <property type="evidence" value="ECO:0007669"/>
    <property type="project" value="InterPro"/>
</dbReference>
<name>A0A0K9F4A2_9BACI</name>
<dbReference type="PATRIC" id="fig|582475.4.peg.3147"/>
<evidence type="ECO:0000313" key="2">
    <source>
        <dbReference type="EMBL" id="KMY29444.1"/>
    </source>
</evidence>
<dbReference type="OrthoDB" id="2728818at2"/>
<dbReference type="GeneID" id="96600554"/>
<dbReference type="EMBL" id="LFXJ01000010">
    <property type="protein sequence ID" value="KMY29444.1"/>
    <property type="molecule type" value="Genomic_DNA"/>
</dbReference>
<proteinExistence type="predicted"/>
<keyword evidence="1" id="KW-1133">Transmembrane helix</keyword>
<evidence type="ECO:0000313" key="3">
    <source>
        <dbReference type="Proteomes" id="UP000037326"/>
    </source>
</evidence>
<dbReference type="RefSeq" id="WP_049668348.1">
    <property type="nucleotide sequence ID" value="NZ_LFXJ01000010.1"/>
</dbReference>
<evidence type="ECO:0000256" key="1">
    <source>
        <dbReference type="SAM" id="Phobius"/>
    </source>
</evidence>
<feature type="transmembrane region" description="Helical" evidence="1">
    <location>
        <begin position="79"/>
        <end position="98"/>
    </location>
</feature>
<dbReference type="Proteomes" id="UP000037326">
    <property type="component" value="Unassembled WGS sequence"/>
</dbReference>
<feature type="transmembrane region" description="Helical" evidence="1">
    <location>
        <begin position="104"/>
        <end position="123"/>
    </location>
</feature>
<comment type="caution">
    <text evidence="2">The sequence shown here is derived from an EMBL/GenBank/DDBJ whole genome shotgun (WGS) entry which is preliminary data.</text>
</comment>
<dbReference type="Pfam" id="PF03419">
    <property type="entry name" value="Peptidase_U4"/>
    <property type="match status" value="1"/>
</dbReference>
<reference evidence="3" key="1">
    <citation type="submission" date="2015-07" db="EMBL/GenBank/DDBJ databases">
        <authorList>
            <consortium name="Consortium for Microbial Forensics and Genomics (microFORGE)"/>
            <person name="Knight B.M."/>
            <person name="Roberts D.P."/>
            <person name="Lin D."/>
            <person name="Hari K."/>
            <person name="Fletcher J."/>
            <person name="Melcher U."/>
            <person name="Blagden T."/>
            <person name="Winegar R.A."/>
        </authorList>
    </citation>
    <scope>NUCLEOTIDE SEQUENCE [LARGE SCALE GENOMIC DNA]</scope>
    <source>
        <strain evidence="3">DSM 23493</strain>
    </source>
</reference>
<keyword evidence="1" id="KW-0812">Transmembrane</keyword>
<protein>
    <submittedName>
        <fullName evidence="2">Sporulation protein</fullName>
    </submittedName>
</protein>
<feature type="transmembrane region" description="Helical" evidence="1">
    <location>
        <begin position="5"/>
        <end position="22"/>
    </location>
</feature>
<accession>A0A0K9F4A2</accession>
<organism evidence="2 3">
    <name type="scientific">Lysinibacillus xylanilyticus</name>
    <dbReference type="NCBI Taxonomy" id="582475"/>
    <lineage>
        <taxon>Bacteria</taxon>
        <taxon>Bacillati</taxon>
        <taxon>Bacillota</taxon>
        <taxon>Bacilli</taxon>
        <taxon>Bacillales</taxon>
        <taxon>Bacillaceae</taxon>
        <taxon>Lysinibacillus</taxon>
    </lineage>
</organism>
<dbReference type="GO" id="GO:0006508">
    <property type="term" value="P:proteolysis"/>
    <property type="evidence" value="ECO:0007669"/>
    <property type="project" value="InterPro"/>
</dbReference>
<sequence length="277" mass="31212">MYGEWLVLINTLFNLAILKFTAKVTGVFVKNTRLLMSSICSSFVAVIGGQMLLTTLLSFILLIGLAFRFKIRSFQKQGPIVLTATIIIGGLLTALQPYLKNLSVVHFIIICLLLAVGNLVAFYKQWGFVKLERLSGQFVFETTLKIFDVKIPLSAFVDTGNQAIEPLSGKPVHFVSYSALRPHLPAAFCKSLLEWQETDPYNVSMFSEGYQRYIRFIHVNTVQQQSVVLGFRFEEWHIKGEHSQVKTNEYIVLTKKAKNFPHSTAAILHFSALSNNS</sequence>
<dbReference type="InterPro" id="IPR005081">
    <property type="entry name" value="SpoIIGA"/>
</dbReference>
<keyword evidence="1" id="KW-0472">Membrane</keyword>
<feature type="transmembrane region" description="Helical" evidence="1">
    <location>
        <begin position="34"/>
        <end position="67"/>
    </location>
</feature>